<accession>A0ABN7L3X0</accession>
<dbReference type="Gene3D" id="3.30.9.10">
    <property type="entry name" value="D-Amino Acid Oxidase, subunit A, domain 2"/>
    <property type="match status" value="1"/>
</dbReference>
<dbReference type="Pfam" id="PF01266">
    <property type="entry name" value="DAO"/>
    <property type="match status" value="1"/>
</dbReference>
<dbReference type="SUPFAM" id="SSF54373">
    <property type="entry name" value="FAD-linked reductases, C-terminal domain"/>
    <property type="match status" value="1"/>
</dbReference>
<dbReference type="GO" id="GO:0016491">
    <property type="term" value="F:oxidoreductase activity"/>
    <property type="evidence" value="ECO:0007669"/>
    <property type="project" value="UniProtKB-KW"/>
</dbReference>
<evidence type="ECO:0000313" key="4">
    <source>
        <dbReference type="Proteomes" id="UP000672526"/>
    </source>
</evidence>
<keyword evidence="4" id="KW-1185">Reference proteome</keyword>
<evidence type="ECO:0000256" key="1">
    <source>
        <dbReference type="ARBA" id="ARBA00023002"/>
    </source>
</evidence>
<dbReference type="EC" id="1.4.99.-" evidence="3"/>
<dbReference type="PANTHER" id="PTHR13847">
    <property type="entry name" value="SARCOSINE DEHYDROGENASE-RELATED"/>
    <property type="match status" value="1"/>
</dbReference>
<dbReference type="Gene3D" id="3.50.50.60">
    <property type="entry name" value="FAD/NAD(P)-binding domain"/>
    <property type="match status" value="2"/>
</dbReference>
<proteinExistence type="predicted"/>
<organism evidence="3 4">
    <name type="scientific">Paraburkholderia haematera</name>
    <dbReference type="NCBI Taxonomy" id="2793077"/>
    <lineage>
        <taxon>Bacteria</taxon>
        <taxon>Pseudomonadati</taxon>
        <taxon>Pseudomonadota</taxon>
        <taxon>Betaproteobacteria</taxon>
        <taxon>Burkholderiales</taxon>
        <taxon>Burkholderiaceae</taxon>
        <taxon>Paraburkholderia</taxon>
    </lineage>
</organism>
<dbReference type="InterPro" id="IPR036188">
    <property type="entry name" value="FAD/NAD-bd_sf"/>
</dbReference>
<dbReference type="RefSeq" id="WP_211610831.1">
    <property type="nucleotide sequence ID" value="NZ_CAJNBK010000004.1"/>
</dbReference>
<dbReference type="EMBL" id="CAJNBK010000004">
    <property type="protein sequence ID" value="CAE6729559.1"/>
    <property type="molecule type" value="Genomic_DNA"/>
</dbReference>
<sequence>MKFDTIVLGAGIVGVSVAAHLQKRDRSVALVDLKLPGNETSFGNAGLIQREGVYPHAFPRELQTLLRYARNQSTDVRYHPDAMFKLAPFLWQYWRNSHPRRHAAIARSYATLIEHCLTEHRALAQEAGASSLLRPIGWMKVFRTAAKQDEETRLAERWHREFGIEFDLLDATRLRQTEPDLDTSLLAALRYVEPDSVSDPNALVTAYARYFEQLGGRFFIGDGSTLKDKWAVDTHEGKIEATSVVVAMGPWSEQVTSRLGYRLPLAVKRGYHMHYEAQSEARLNHPVLDIEHGYLIAPMSRGIRLTTGVELARRDAPRTPTQLNAVEPIARTLFPLGPRIDREPWMGSRPCTPDMMPIIGPASRHKDLWFAFGHAHHGFTLGAVTGRLVAEMITEESLLVDPHPFRTGRFSA</sequence>
<dbReference type="SUPFAM" id="SSF51905">
    <property type="entry name" value="FAD/NAD(P)-binding domain"/>
    <property type="match status" value="1"/>
</dbReference>
<dbReference type="InterPro" id="IPR006076">
    <property type="entry name" value="FAD-dep_OxRdtase"/>
</dbReference>
<feature type="domain" description="FAD dependent oxidoreductase" evidence="2">
    <location>
        <begin position="4"/>
        <end position="392"/>
    </location>
</feature>
<gene>
    <name evidence="3" type="primary">dadA1_1</name>
    <name evidence="3" type="ORF">R69888_01989</name>
</gene>
<comment type="caution">
    <text evidence="3">The sequence shown here is derived from an EMBL/GenBank/DDBJ whole genome shotgun (WGS) entry which is preliminary data.</text>
</comment>
<dbReference type="PANTHER" id="PTHR13847:SF289">
    <property type="entry name" value="GLYCINE OXIDASE"/>
    <property type="match status" value="1"/>
</dbReference>
<evidence type="ECO:0000259" key="2">
    <source>
        <dbReference type="Pfam" id="PF01266"/>
    </source>
</evidence>
<protein>
    <submittedName>
        <fullName evidence="3">D-amino acid dehydrogenase 1</fullName>
        <ecNumber evidence="3">1.4.99.-</ecNumber>
    </submittedName>
</protein>
<evidence type="ECO:0000313" key="3">
    <source>
        <dbReference type="EMBL" id="CAE6729559.1"/>
    </source>
</evidence>
<dbReference type="Proteomes" id="UP000672526">
    <property type="component" value="Unassembled WGS sequence"/>
</dbReference>
<keyword evidence="1 3" id="KW-0560">Oxidoreductase</keyword>
<reference evidence="3 4" key="1">
    <citation type="submission" date="2021-02" db="EMBL/GenBank/DDBJ databases">
        <authorList>
            <person name="Vanwijnsberghe S."/>
        </authorList>
    </citation>
    <scope>NUCLEOTIDE SEQUENCE [LARGE SCALE GENOMIC DNA]</scope>
    <source>
        <strain evidence="3 4">LMG 31837</strain>
    </source>
</reference>
<name>A0ABN7L3X0_9BURK</name>